<keyword evidence="3" id="KW-0460">Magnesium</keyword>
<dbReference type="Gene3D" id="3.40.50.1000">
    <property type="entry name" value="HAD superfamily/HAD-like"/>
    <property type="match status" value="1"/>
</dbReference>
<gene>
    <name evidence="5" type="ORF">ESZ91_10355</name>
</gene>
<dbReference type="NCBIfam" id="TIGR01549">
    <property type="entry name" value="HAD-SF-IA-v1"/>
    <property type="match status" value="1"/>
</dbReference>
<dbReference type="PRINTS" id="PR00413">
    <property type="entry name" value="HADHALOGNASE"/>
</dbReference>
<dbReference type="SFLD" id="SFLDG01129">
    <property type="entry name" value="C1.5:_HAD__Beta-PGM__Phosphata"/>
    <property type="match status" value="1"/>
</dbReference>
<dbReference type="GO" id="GO:0005829">
    <property type="term" value="C:cytosol"/>
    <property type="evidence" value="ECO:0007669"/>
    <property type="project" value="TreeGrafter"/>
</dbReference>
<dbReference type="NCBIfam" id="TIGR01509">
    <property type="entry name" value="HAD-SF-IA-v3"/>
    <property type="match status" value="1"/>
</dbReference>
<dbReference type="OrthoDB" id="9807630at2"/>
<reference evidence="5 6" key="1">
    <citation type="journal article" date="2019" name="Gut">
        <title>Antibiotics-induced monodominance of a novel gut bacterial order.</title>
        <authorList>
            <person name="Hildebrand F."/>
            <person name="Moitinho-Silva L."/>
            <person name="Blasche S."/>
            <person name="Jahn M.T."/>
            <person name="Gossmann T.I."/>
            <person name="Heuerta-Cepas J."/>
            <person name="Hercog R."/>
            <person name="Luetge M."/>
            <person name="Bahram M."/>
            <person name="Pryszlak A."/>
            <person name="Alves R.J."/>
            <person name="Waszak S.M."/>
            <person name="Zhu A."/>
            <person name="Ye L."/>
            <person name="Costea P.I."/>
            <person name="Aalvink S."/>
            <person name="Belzer C."/>
            <person name="Forslund S.K."/>
            <person name="Sunagawa S."/>
            <person name="Hentschel U."/>
            <person name="Merten C."/>
            <person name="Patil K.R."/>
            <person name="Benes V."/>
            <person name="Bork P."/>
        </authorList>
    </citation>
    <scope>NUCLEOTIDE SEQUENCE [LARGE SCALE GENOMIC DNA]</scope>
    <source>
        <strain evidence="5 6">HDS1380</strain>
    </source>
</reference>
<dbReference type="GO" id="GO:0006281">
    <property type="term" value="P:DNA repair"/>
    <property type="evidence" value="ECO:0007669"/>
    <property type="project" value="TreeGrafter"/>
</dbReference>
<dbReference type="GO" id="GO:0046872">
    <property type="term" value="F:metal ion binding"/>
    <property type="evidence" value="ECO:0007669"/>
    <property type="project" value="UniProtKB-KW"/>
</dbReference>
<dbReference type="InterPro" id="IPR023198">
    <property type="entry name" value="PGP-like_dom2"/>
</dbReference>
<dbReference type="EMBL" id="SDOZ01000004">
    <property type="protein sequence ID" value="RXZ58051.1"/>
    <property type="molecule type" value="Genomic_DNA"/>
</dbReference>
<dbReference type="InterPro" id="IPR041492">
    <property type="entry name" value="HAD_2"/>
</dbReference>
<dbReference type="RefSeq" id="WP_129226980.1">
    <property type="nucleotide sequence ID" value="NZ_SDOZ01000004.1"/>
</dbReference>
<evidence type="ECO:0000256" key="2">
    <source>
        <dbReference type="ARBA" id="ARBA00022801"/>
    </source>
</evidence>
<dbReference type="InterPro" id="IPR050155">
    <property type="entry name" value="HAD-like_hydrolase_sf"/>
</dbReference>
<evidence type="ECO:0000256" key="1">
    <source>
        <dbReference type="ARBA" id="ARBA00022723"/>
    </source>
</evidence>
<dbReference type="Gene3D" id="1.10.150.240">
    <property type="entry name" value="Putative phosphatase, domain 2"/>
    <property type="match status" value="1"/>
</dbReference>
<dbReference type="SFLD" id="SFLDS00003">
    <property type="entry name" value="Haloacid_Dehalogenase"/>
    <property type="match status" value="1"/>
</dbReference>
<accession>A0A4Q2K7I8</accession>
<keyword evidence="6" id="KW-1185">Reference proteome</keyword>
<organism evidence="5 6">
    <name type="scientific">Candidatus Borkfalkia ceftriaxoniphila</name>
    <dbReference type="NCBI Taxonomy" id="2508949"/>
    <lineage>
        <taxon>Bacteria</taxon>
        <taxon>Bacillati</taxon>
        <taxon>Bacillota</taxon>
        <taxon>Clostridia</taxon>
        <taxon>Christensenellales</taxon>
        <taxon>Christensenellaceae</taxon>
        <taxon>Candidatus Borkfalkia</taxon>
    </lineage>
</organism>
<dbReference type="Pfam" id="PF13419">
    <property type="entry name" value="HAD_2"/>
    <property type="match status" value="1"/>
</dbReference>
<dbReference type="SUPFAM" id="SSF56784">
    <property type="entry name" value="HAD-like"/>
    <property type="match status" value="1"/>
</dbReference>
<evidence type="ECO:0000256" key="3">
    <source>
        <dbReference type="ARBA" id="ARBA00022842"/>
    </source>
</evidence>
<dbReference type="InterPro" id="IPR006439">
    <property type="entry name" value="HAD-SF_hydro_IA"/>
</dbReference>
<dbReference type="GO" id="GO:0008967">
    <property type="term" value="F:phosphoglycolate phosphatase activity"/>
    <property type="evidence" value="ECO:0007669"/>
    <property type="project" value="TreeGrafter"/>
</dbReference>
<dbReference type="Proteomes" id="UP000291269">
    <property type="component" value="Unassembled WGS sequence"/>
</dbReference>
<dbReference type="PANTHER" id="PTHR43434:SF23">
    <property type="entry name" value="PHOSPHOGLYCOLATE PHOSPHATASE"/>
    <property type="match status" value="1"/>
</dbReference>
<dbReference type="InterPro" id="IPR036412">
    <property type="entry name" value="HAD-like_sf"/>
</dbReference>
<dbReference type="InterPro" id="IPR023214">
    <property type="entry name" value="HAD_sf"/>
</dbReference>
<proteinExistence type="predicted"/>
<name>A0A4Q2K7I8_9FIRM</name>
<keyword evidence="1" id="KW-0479">Metal-binding</keyword>
<comment type="caution">
    <text evidence="5">The sequence shown here is derived from an EMBL/GenBank/DDBJ whole genome shotgun (WGS) entry which is preliminary data.</text>
</comment>
<evidence type="ECO:0000313" key="6">
    <source>
        <dbReference type="Proteomes" id="UP000291269"/>
    </source>
</evidence>
<evidence type="ECO:0000313" key="5">
    <source>
        <dbReference type="EMBL" id="RXZ58051.1"/>
    </source>
</evidence>
<dbReference type="AlphaFoldDB" id="A0A4Q2K7I8"/>
<dbReference type="PANTHER" id="PTHR43434">
    <property type="entry name" value="PHOSPHOGLYCOLATE PHOSPHATASE"/>
    <property type="match status" value="1"/>
</dbReference>
<keyword evidence="4" id="KW-0119">Carbohydrate metabolism</keyword>
<protein>
    <submittedName>
        <fullName evidence="5">HAD family hydrolase</fullName>
    </submittedName>
</protein>
<evidence type="ECO:0000256" key="4">
    <source>
        <dbReference type="ARBA" id="ARBA00023277"/>
    </source>
</evidence>
<keyword evidence="2 5" id="KW-0378">Hydrolase</keyword>
<sequence>MVKAILFDLDGTLLDTLPDLNACMNAMLAHFGFPPVSMQDTRLFVGHGGREFTAMSLPENERHRLDECYAYYGDLHVHWDNGRTKMFEGESAFLQDIRARGVKTAIVTNKAQNTTEVLCRTLLREHAFDAVLGNSARYPVKPDPAGTQAILKQLGVSPAEAVFVGDGDTDVETAKNAGMRCVSVLWGYRTRDELVAAGADCFARDFKELTQKIFG</sequence>